<organism evidence="1 2">
    <name type="scientific">Catharanthus roseus</name>
    <name type="common">Madagascar periwinkle</name>
    <name type="synonym">Vinca rosea</name>
    <dbReference type="NCBI Taxonomy" id="4058"/>
    <lineage>
        <taxon>Eukaryota</taxon>
        <taxon>Viridiplantae</taxon>
        <taxon>Streptophyta</taxon>
        <taxon>Embryophyta</taxon>
        <taxon>Tracheophyta</taxon>
        <taxon>Spermatophyta</taxon>
        <taxon>Magnoliopsida</taxon>
        <taxon>eudicotyledons</taxon>
        <taxon>Gunneridae</taxon>
        <taxon>Pentapetalae</taxon>
        <taxon>asterids</taxon>
        <taxon>lamiids</taxon>
        <taxon>Gentianales</taxon>
        <taxon>Apocynaceae</taxon>
        <taxon>Rauvolfioideae</taxon>
        <taxon>Vinceae</taxon>
        <taxon>Catharanthinae</taxon>
        <taxon>Catharanthus</taxon>
    </lineage>
</organism>
<reference evidence="2" key="1">
    <citation type="journal article" date="2023" name="Nat. Plants">
        <title>Single-cell RNA sequencing provides a high-resolution roadmap for understanding the multicellular compartmentation of specialized metabolism.</title>
        <authorList>
            <person name="Sun S."/>
            <person name="Shen X."/>
            <person name="Li Y."/>
            <person name="Li Y."/>
            <person name="Wang S."/>
            <person name="Li R."/>
            <person name="Zhang H."/>
            <person name="Shen G."/>
            <person name="Guo B."/>
            <person name="Wei J."/>
            <person name="Xu J."/>
            <person name="St-Pierre B."/>
            <person name="Chen S."/>
            <person name="Sun C."/>
        </authorList>
    </citation>
    <scope>NUCLEOTIDE SEQUENCE [LARGE SCALE GENOMIC DNA]</scope>
</reference>
<comment type="caution">
    <text evidence="1">The sequence shown here is derived from an EMBL/GenBank/DDBJ whole genome shotgun (WGS) entry which is preliminary data.</text>
</comment>
<proteinExistence type="predicted"/>
<evidence type="ECO:0000313" key="1">
    <source>
        <dbReference type="EMBL" id="KAI5673282.1"/>
    </source>
</evidence>
<dbReference type="EMBL" id="CM044703">
    <property type="protein sequence ID" value="KAI5673282.1"/>
    <property type="molecule type" value="Genomic_DNA"/>
</dbReference>
<gene>
    <name evidence="1" type="ORF">M9H77_13646</name>
</gene>
<accession>A0ACC0BKR8</accession>
<name>A0ACC0BKR8_CATRO</name>
<keyword evidence="2" id="KW-1185">Reference proteome</keyword>
<dbReference type="Proteomes" id="UP001060085">
    <property type="component" value="Linkage Group LG03"/>
</dbReference>
<protein>
    <submittedName>
        <fullName evidence="1">Uncharacterized protein</fullName>
    </submittedName>
</protein>
<sequence length="156" mass="17044">MSKKINPRAHRIRSSSVSEPVNALRIHASKGSFFTLYPEKWLRDNRTPRSLSISSIQYCLGCTLQLGPVTAIPSIPKPHSACTSCSVIETSPHVSTGIGSAQNAYTEDQYNTSRGPHSRSNQIGARAVWIKHQGQWAPAARALALLLSTLFISFTV</sequence>
<evidence type="ECO:0000313" key="2">
    <source>
        <dbReference type="Proteomes" id="UP001060085"/>
    </source>
</evidence>